<dbReference type="AlphaFoldDB" id="A0A9P6VNN3"/>
<dbReference type="OrthoDB" id="104509at2759"/>
<evidence type="ECO:0000313" key="2">
    <source>
        <dbReference type="EMBL" id="KAG0650824.1"/>
    </source>
</evidence>
<dbReference type="GO" id="GO:0051920">
    <property type="term" value="F:peroxiredoxin activity"/>
    <property type="evidence" value="ECO:0007669"/>
    <property type="project" value="InterPro"/>
</dbReference>
<protein>
    <submittedName>
        <fullName evidence="2">4-carboxymuconolactone decarboxylase</fullName>
    </submittedName>
</protein>
<dbReference type="PANTHER" id="PTHR33570:SF2">
    <property type="entry name" value="CARBOXYMUCONOLACTONE DECARBOXYLASE-LIKE DOMAIN-CONTAINING PROTEIN"/>
    <property type="match status" value="1"/>
</dbReference>
<dbReference type="PANTHER" id="PTHR33570">
    <property type="entry name" value="4-CARBOXYMUCONOLACTONE DECARBOXYLASE FAMILY PROTEIN"/>
    <property type="match status" value="1"/>
</dbReference>
<comment type="caution">
    <text evidence="2">The sequence shown here is derived from an EMBL/GenBank/DDBJ whole genome shotgun (WGS) entry which is preliminary data.</text>
</comment>
<accession>A0A9P6VNN3</accession>
<dbReference type="Gene3D" id="1.20.1290.10">
    <property type="entry name" value="AhpD-like"/>
    <property type="match status" value="1"/>
</dbReference>
<organism evidence="2 3">
    <name type="scientific">Hyphodiscus hymeniophilus</name>
    <dbReference type="NCBI Taxonomy" id="353542"/>
    <lineage>
        <taxon>Eukaryota</taxon>
        <taxon>Fungi</taxon>
        <taxon>Dikarya</taxon>
        <taxon>Ascomycota</taxon>
        <taxon>Pezizomycotina</taxon>
        <taxon>Leotiomycetes</taxon>
        <taxon>Helotiales</taxon>
        <taxon>Hyphodiscaceae</taxon>
        <taxon>Hyphodiscus</taxon>
    </lineage>
</organism>
<keyword evidence="3" id="KW-1185">Reference proteome</keyword>
<evidence type="ECO:0000259" key="1">
    <source>
        <dbReference type="Pfam" id="PF02627"/>
    </source>
</evidence>
<gene>
    <name evidence="2" type="ORF">D0Z07_2844</name>
</gene>
<dbReference type="EMBL" id="VNKQ01000005">
    <property type="protein sequence ID" value="KAG0650824.1"/>
    <property type="molecule type" value="Genomic_DNA"/>
</dbReference>
<feature type="domain" description="Carboxymuconolactone decarboxylase-like" evidence="1">
    <location>
        <begin position="53"/>
        <end position="133"/>
    </location>
</feature>
<proteinExistence type="predicted"/>
<dbReference type="InterPro" id="IPR029032">
    <property type="entry name" value="AhpD-like"/>
</dbReference>
<dbReference type="InterPro" id="IPR052512">
    <property type="entry name" value="4CMD/NDH-1_regulator"/>
</dbReference>
<name>A0A9P6VNN3_9HELO</name>
<sequence>QKPHSKMSSDSKLKELHKEMFQVGLKNRREVVGDAYVNKALENGSSEFAFPGQELVTEWCWGDVWSRPGLERKQRSLLNIGMLIALKSWPELGVHVRGAINNGLSEIEIREAVLQAAVYCGVPAGVEAMKVASKTINDMVENGEHKKELKTKSPDA</sequence>
<feature type="non-terminal residue" evidence="2">
    <location>
        <position position="1"/>
    </location>
</feature>
<evidence type="ECO:0000313" key="3">
    <source>
        <dbReference type="Proteomes" id="UP000785200"/>
    </source>
</evidence>
<reference evidence="2" key="1">
    <citation type="submission" date="2019-07" db="EMBL/GenBank/DDBJ databases">
        <title>Hyphodiscus hymeniophilus genome sequencing and assembly.</title>
        <authorList>
            <person name="Kramer G."/>
            <person name="Nodwell J."/>
        </authorList>
    </citation>
    <scope>NUCLEOTIDE SEQUENCE</scope>
    <source>
        <strain evidence="2">ATCC 34498</strain>
    </source>
</reference>
<dbReference type="Proteomes" id="UP000785200">
    <property type="component" value="Unassembled WGS sequence"/>
</dbReference>
<dbReference type="InterPro" id="IPR003779">
    <property type="entry name" value="CMD-like"/>
</dbReference>
<dbReference type="Pfam" id="PF02627">
    <property type="entry name" value="CMD"/>
    <property type="match status" value="1"/>
</dbReference>
<dbReference type="SUPFAM" id="SSF69118">
    <property type="entry name" value="AhpD-like"/>
    <property type="match status" value="1"/>
</dbReference>